<evidence type="ECO:0000256" key="5">
    <source>
        <dbReference type="ARBA" id="ARBA00022807"/>
    </source>
</evidence>
<comment type="similarity">
    <text evidence="6">Belongs to the peptidase C19 family.</text>
</comment>
<dbReference type="InterPro" id="IPR028889">
    <property type="entry name" value="USP"/>
</dbReference>
<protein>
    <recommendedName>
        <fullName evidence="6">Ubiquitin carboxyl-terminal hydrolase</fullName>
        <ecNumber evidence="6">3.4.19.12</ecNumber>
    </recommendedName>
</protein>
<dbReference type="GO" id="GO:0043161">
    <property type="term" value="P:proteasome-mediated ubiquitin-dependent protein catabolic process"/>
    <property type="evidence" value="ECO:0007669"/>
    <property type="project" value="InterPro"/>
</dbReference>
<dbReference type="InterPro" id="IPR029071">
    <property type="entry name" value="Ubiquitin-like_domsf"/>
</dbReference>
<dbReference type="InterPro" id="IPR001394">
    <property type="entry name" value="Peptidase_C19_UCH"/>
</dbReference>
<dbReference type="OrthoDB" id="333239at2759"/>
<dbReference type="Pfam" id="PF00443">
    <property type="entry name" value="UCH"/>
    <property type="match status" value="1"/>
</dbReference>
<dbReference type="GO" id="GO:0061136">
    <property type="term" value="P:regulation of proteasomal protein catabolic process"/>
    <property type="evidence" value="ECO:0007669"/>
    <property type="project" value="TreeGrafter"/>
</dbReference>
<evidence type="ECO:0000256" key="6">
    <source>
        <dbReference type="RuleBase" id="RU366025"/>
    </source>
</evidence>
<dbReference type="InterPro" id="IPR000626">
    <property type="entry name" value="Ubiquitin-like_dom"/>
</dbReference>
<dbReference type="SUPFAM" id="SSF54001">
    <property type="entry name" value="Cysteine proteinases"/>
    <property type="match status" value="1"/>
</dbReference>
<dbReference type="Gene3D" id="6.10.140.1140">
    <property type="match status" value="1"/>
</dbReference>
<dbReference type="InterPro" id="IPR044635">
    <property type="entry name" value="UBP14-like"/>
</dbReference>
<dbReference type="InterPro" id="IPR018200">
    <property type="entry name" value="USP_CS"/>
</dbReference>
<organism evidence="8 9">
    <name type="scientific">Kluyveromyces dobzhanskii CBS 2104</name>
    <dbReference type="NCBI Taxonomy" id="1427455"/>
    <lineage>
        <taxon>Eukaryota</taxon>
        <taxon>Fungi</taxon>
        <taxon>Dikarya</taxon>
        <taxon>Ascomycota</taxon>
        <taxon>Saccharomycotina</taxon>
        <taxon>Saccharomycetes</taxon>
        <taxon>Saccharomycetales</taxon>
        <taxon>Saccharomycetaceae</taxon>
        <taxon>Kluyveromyces</taxon>
    </lineage>
</organism>
<comment type="caution">
    <text evidence="8">The sequence shown here is derived from an EMBL/GenBank/DDBJ whole genome shotgun (WGS) entry which is preliminary data.</text>
</comment>
<name>A0A0A8L1A2_9SACH</name>
<evidence type="ECO:0000313" key="9">
    <source>
        <dbReference type="Proteomes" id="UP000031516"/>
    </source>
</evidence>
<proteinExistence type="inferred from homology"/>
<dbReference type="Gene3D" id="3.90.70.10">
    <property type="entry name" value="Cysteine proteinases"/>
    <property type="match status" value="1"/>
</dbReference>
<dbReference type="PROSITE" id="PS50235">
    <property type="entry name" value="USP_3"/>
    <property type="match status" value="1"/>
</dbReference>
<reference evidence="8 9" key="1">
    <citation type="submission" date="2014-03" db="EMBL/GenBank/DDBJ databases">
        <title>The genome of Kluyveromyces dobzhanskii.</title>
        <authorList>
            <person name="Nystedt B."/>
            <person name="Astrom S."/>
        </authorList>
    </citation>
    <scope>NUCLEOTIDE SEQUENCE [LARGE SCALE GENOMIC DNA]</scope>
    <source>
        <strain evidence="8 9">CBS 2104</strain>
    </source>
</reference>
<gene>
    <name evidence="8" type="ORF">KLDO_g319</name>
</gene>
<sequence length="484" mass="55043">MSDLELNIKHAGKIHQISLPVDAKGSDLRAKVEVLTLVPQERQKYMVKGGLTDNDTMVSSVIKPKATVMVLGTPDANLVSKPAASTTFLEDLSEKERSMQEDAVPVGLRNMGNTCYFNASLQALYRIKPLREKVLAYNEPNPDVHGQLVLQLKTCFNAFEQRKEKEFTPIILLTVLRKIYPQFAEKDPSTGFYKQQDAEELFTQLLHTVDTVFGDSLSSKFEIEFQTKVQDTMNETDVQTKIDSDKKLQCHISGTTNFLKNGLSEALTEKVEKRSEITGSNSIFENCKKITKLPEYLTVQFVRFYWKRSTGKKSKILRKVQFPFQLDVADLLTPEYANSKISVRDELREVDKQRIDDLKDFNKNILEHVPLSLSPAERYETQMALEESKREHWAAEFAKKFPKDLRQGENPSSVYDLIGVITHQGANSDSGHYQGFIRDDVDEEKWYKYNDDKVNVVSKEKIEQLAGGGESDSALILIYKGFGL</sequence>
<evidence type="ECO:0000256" key="3">
    <source>
        <dbReference type="ARBA" id="ARBA00022786"/>
    </source>
</evidence>
<dbReference type="Gene3D" id="3.10.20.90">
    <property type="entry name" value="Phosphatidylinositol 3-kinase Catalytic Subunit, Chain A, domain 1"/>
    <property type="match status" value="1"/>
</dbReference>
<dbReference type="GO" id="GO:0016579">
    <property type="term" value="P:protein deubiquitination"/>
    <property type="evidence" value="ECO:0007669"/>
    <property type="project" value="InterPro"/>
</dbReference>
<evidence type="ECO:0000259" key="7">
    <source>
        <dbReference type="PROSITE" id="PS50235"/>
    </source>
</evidence>
<feature type="domain" description="USP" evidence="7">
    <location>
        <begin position="106"/>
        <end position="482"/>
    </location>
</feature>
<evidence type="ECO:0000313" key="8">
    <source>
        <dbReference type="EMBL" id="CDO91989.1"/>
    </source>
</evidence>
<dbReference type="PROSITE" id="PS00972">
    <property type="entry name" value="USP_1"/>
    <property type="match status" value="1"/>
</dbReference>
<keyword evidence="2 6" id="KW-0645">Protease</keyword>
<evidence type="ECO:0000256" key="1">
    <source>
        <dbReference type="ARBA" id="ARBA00000707"/>
    </source>
</evidence>
<dbReference type="PANTHER" id="PTHR43982:SF1">
    <property type="entry name" value="UBIQUITIN CARBOXYL-TERMINAL HYDROLASE 14"/>
    <property type="match status" value="1"/>
</dbReference>
<dbReference type="InterPro" id="IPR038765">
    <property type="entry name" value="Papain-like_cys_pep_sf"/>
</dbReference>
<evidence type="ECO:0000256" key="4">
    <source>
        <dbReference type="ARBA" id="ARBA00022801"/>
    </source>
</evidence>
<dbReference type="SUPFAM" id="SSF54236">
    <property type="entry name" value="Ubiquitin-like"/>
    <property type="match status" value="1"/>
</dbReference>
<dbReference type="EC" id="3.4.19.12" evidence="6"/>
<keyword evidence="4 6" id="KW-0378">Hydrolase</keyword>
<dbReference type="SMART" id="SM00213">
    <property type="entry name" value="UBQ"/>
    <property type="match status" value="1"/>
</dbReference>
<comment type="catalytic activity">
    <reaction evidence="1 6">
        <text>Thiol-dependent hydrolysis of ester, thioester, amide, peptide and isopeptide bonds formed by the C-terminal Gly of ubiquitin (a 76-residue protein attached to proteins as an intracellular targeting signal).</text>
        <dbReference type="EC" id="3.4.19.12"/>
    </reaction>
</comment>
<dbReference type="Proteomes" id="UP000031516">
    <property type="component" value="Unassembled WGS sequence"/>
</dbReference>
<evidence type="ECO:0000256" key="2">
    <source>
        <dbReference type="ARBA" id="ARBA00022670"/>
    </source>
</evidence>
<dbReference type="AlphaFoldDB" id="A0A0A8L1A2"/>
<dbReference type="GO" id="GO:0004843">
    <property type="term" value="F:cysteine-type deubiquitinase activity"/>
    <property type="evidence" value="ECO:0007669"/>
    <property type="project" value="UniProtKB-UniRule"/>
</dbReference>
<dbReference type="PANTHER" id="PTHR43982">
    <property type="entry name" value="UBIQUITIN CARBOXYL-TERMINAL HYDROLASE"/>
    <property type="match status" value="1"/>
</dbReference>
<dbReference type="EMBL" id="CCBQ010000004">
    <property type="protein sequence ID" value="CDO91989.1"/>
    <property type="molecule type" value="Genomic_DNA"/>
</dbReference>
<accession>A0A0A8L1A2</accession>
<keyword evidence="3 6" id="KW-0833">Ubl conjugation pathway</keyword>
<keyword evidence="5 6" id="KW-0788">Thiol protease</keyword>
<dbReference type="GO" id="GO:0070628">
    <property type="term" value="F:proteasome binding"/>
    <property type="evidence" value="ECO:0007669"/>
    <property type="project" value="TreeGrafter"/>
</dbReference>
<dbReference type="PROSITE" id="PS00973">
    <property type="entry name" value="USP_2"/>
    <property type="match status" value="1"/>
</dbReference>
<keyword evidence="9" id="KW-1185">Reference proteome</keyword>